<evidence type="ECO:0000313" key="1">
    <source>
        <dbReference type="EMBL" id="MQS00263.1"/>
    </source>
</evidence>
<dbReference type="AlphaFoldDB" id="A0A7X1SS86"/>
<gene>
    <name evidence="1" type="ORF">GFJ39_14005</name>
</gene>
<reference evidence="1 2" key="1">
    <citation type="submission" date="2019-10" db="EMBL/GenBank/DDBJ databases">
        <title>Gluconobacter aidae sp. nov., a novel species of acetic acid bacteria isolated in Thailand.</title>
        <authorList>
            <person name="Yukphan P."/>
            <person name="Charoenyingcharoen P."/>
            <person name="Malimas S."/>
            <person name="Muramatsu Y."/>
            <person name="Nakagawa Y."/>
            <person name="Tanasupawat S."/>
            <person name="Yamada Y."/>
        </authorList>
    </citation>
    <scope>NUCLEOTIDE SEQUENCE [LARGE SCALE GENOMIC DNA]</scope>
    <source>
        <strain evidence="1 2">AC10</strain>
    </source>
</reference>
<name>A0A7X1SS86_9PROT</name>
<accession>A0A7X1SS86</accession>
<evidence type="ECO:0000313" key="2">
    <source>
        <dbReference type="Proteomes" id="UP000432209"/>
    </source>
</evidence>
<sequence length="197" mass="19761">MKNSDDLGRFDTLIGASASSSDIATVPQTQATAGDGTASIAAGFPPETFISRDAGGSPPRGQDMNGFLNRISKAIQVLQAGFPGQFDSNFASGIGGYPMGAMIPGSAIGTFWVSTADNNTTTPGASGASWQSLFAGSVSGTLGVVSTNNDQNGTGLHLNGSTSRASFIYASGSGDLAWYSDIASEASARAAADTSLS</sequence>
<organism evidence="1 2">
    <name type="scientific">Gluconobacter aidae</name>
    <dbReference type="NCBI Taxonomy" id="2662454"/>
    <lineage>
        <taxon>Bacteria</taxon>
        <taxon>Pseudomonadati</taxon>
        <taxon>Pseudomonadota</taxon>
        <taxon>Alphaproteobacteria</taxon>
        <taxon>Acetobacterales</taxon>
        <taxon>Acetobacteraceae</taxon>
        <taxon>Gluconobacter</taxon>
    </lineage>
</organism>
<comment type="caution">
    <text evidence="1">The sequence shown here is derived from an EMBL/GenBank/DDBJ whole genome shotgun (WGS) entry which is preliminary data.</text>
</comment>
<dbReference type="Proteomes" id="UP000432209">
    <property type="component" value="Unassembled WGS sequence"/>
</dbReference>
<feature type="non-terminal residue" evidence="1">
    <location>
        <position position="197"/>
    </location>
</feature>
<protein>
    <recommendedName>
        <fullName evidence="3">Tail fiber protein</fullName>
    </recommendedName>
</protein>
<dbReference type="EMBL" id="WIPH01000101">
    <property type="protein sequence ID" value="MQS00263.1"/>
    <property type="molecule type" value="Genomic_DNA"/>
</dbReference>
<evidence type="ECO:0008006" key="3">
    <source>
        <dbReference type="Google" id="ProtNLM"/>
    </source>
</evidence>
<proteinExistence type="predicted"/>
<keyword evidence="2" id="KW-1185">Reference proteome</keyword>